<sequence>MPARMIKVRSKLTGDVTTVSERAYPLFAEHYDRLDQVQAPPPAPAPETATGEPSPPESSASATTRRAAARNDKE</sequence>
<evidence type="ECO:0000256" key="1">
    <source>
        <dbReference type="SAM" id="MobiDB-lite"/>
    </source>
</evidence>
<name>A0ABQ4GC06_9ACTN</name>
<accession>A0ABQ4GC06</accession>
<feature type="region of interest" description="Disordered" evidence="1">
    <location>
        <begin position="33"/>
        <end position="74"/>
    </location>
</feature>
<organism evidence="2 3">
    <name type="scientific">Microbispora corallina</name>
    <dbReference type="NCBI Taxonomy" id="83302"/>
    <lineage>
        <taxon>Bacteria</taxon>
        <taxon>Bacillati</taxon>
        <taxon>Actinomycetota</taxon>
        <taxon>Actinomycetes</taxon>
        <taxon>Streptosporangiales</taxon>
        <taxon>Streptosporangiaceae</taxon>
        <taxon>Microbispora</taxon>
    </lineage>
</organism>
<reference evidence="2 3" key="1">
    <citation type="submission" date="2021-01" db="EMBL/GenBank/DDBJ databases">
        <title>Whole genome shotgun sequence of Microbispora corallina NBRC 16416.</title>
        <authorList>
            <person name="Komaki H."/>
            <person name="Tamura T."/>
        </authorList>
    </citation>
    <scope>NUCLEOTIDE SEQUENCE [LARGE SCALE GENOMIC DNA]</scope>
    <source>
        <strain evidence="2 3">NBRC 16416</strain>
    </source>
</reference>
<gene>
    <name evidence="2" type="ORF">Mco01_76070</name>
</gene>
<proteinExistence type="predicted"/>
<dbReference type="Proteomes" id="UP000603904">
    <property type="component" value="Unassembled WGS sequence"/>
</dbReference>
<evidence type="ECO:0000313" key="2">
    <source>
        <dbReference type="EMBL" id="GIH44607.1"/>
    </source>
</evidence>
<keyword evidence="3" id="KW-1185">Reference proteome</keyword>
<protein>
    <submittedName>
        <fullName evidence="2">Uncharacterized protein</fullName>
    </submittedName>
</protein>
<dbReference type="EMBL" id="BOOC01000064">
    <property type="protein sequence ID" value="GIH44607.1"/>
    <property type="molecule type" value="Genomic_DNA"/>
</dbReference>
<comment type="caution">
    <text evidence="2">The sequence shown here is derived from an EMBL/GenBank/DDBJ whole genome shotgun (WGS) entry which is preliminary data.</text>
</comment>
<dbReference type="RefSeq" id="WP_204061590.1">
    <property type="nucleotide sequence ID" value="NZ_BAAAGP010000030.1"/>
</dbReference>
<feature type="compositionally biased region" description="Low complexity" evidence="1">
    <location>
        <begin position="46"/>
        <end position="66"/>
    </location>
</feature>
<evidence type="ECO:0000313" key="3">
    <source>
        <dbReference type="Proteomes" id="UP000603904"/>
    </source>
</evidence>